<evidence type="ECO:0000256" key="6">
    <source>
        <dbReference type="SAM" id="MobiDB-lite"/>
    </source>
</evidence>
<dbReference type="InterPro" id="IPR015300">
    <property type="entry name" value="DNA-bd_pseudobarrel_sf"/>
</dbReference>
<name>A0A218W0X8_PUNGR</name>
<dbReference type="GO" id="GO:0005634">
    <property type="term" value="C:nucleus"/>
    <property type="evidence" value="ECO:0007669"/>
    <property type="project" value="UniProtKB-SubCell"/>
</dbReference>
<dbReference type="EMBL" id="MTKT01005554">
    <property type="protein sequence ID" value="OWM66306.1"/>
    <property type="molecule type" value="Genomic_DNA"/>
</dbReference>
<dbReference type="GO" id="GO:0003677">
    <property type="term" value="F:DNA binding"/>
    <property type="evidence" value="ECO:0007669"/>
    <property type="project" value="UniProtKB-KW"/>
</dbReference>
<protein>
    <recommendedName>
        <fullName evidence="9">TF-B3 domain-containing protein</fullName>
    </recommendedName>
</protein>
<evidence type="ECO:0000256" key="2">
    <source>
        <dbReference type="ARBA" id="ARBA00023015"/>
    </source>
</evidence>
<evidence type="ECO:0000256" key="4">
    <source>
        <dbReference type="ARBA" id="ARBA00023163"/>
    </source>
</evidence>
<keyword evidence="3" id="KW-0238">DNA-binding</keyword>
<evidence type="ECO:0000256" key="1">
    <source>
        <dbReference type="ARBA" id="ARBA00004123"/>
    </source>
</evidence>
<dbReference type="AlphaFoldDB" id="A0A218W0X8"/>
<evidence type="ECO:0000256" key="5">
    <source>
        <dbReference type="ARBA" id="ARBA00023242"/>
    </source>
</evidence>
<accession>A0A218W0X8</accession>
<dbReference type="Gene3D" id="2.40.330.10">
    <property type="entry name" value="DNA-binding pseudobarrel domain"/>
    <property type="match status" value="1"/>
</dbReference>
<evidence type="ECO:0000313" key="7">
    <source>
        <dbReference type="EMBL" id="OWM66306.1"/>
    </source>
</evidence>
<organism evidence="7 8">
    <name type="scientific">Punica granatum</name>
    <name type="common">Pomegranate</name>
    <dbReference type="NCBI Taxonomy" id="22663"/>
    <lineage>
        <taxon>Eukaryota</taxon>
        <taxon>Viridiplantae</taxon>
        <taxon>Streptophyta</taxon>
        <taxon>Embryophyta</taxon>
        <taxon>Tracheophyta</taxon>
        <taxon>Spermatophyta</taxon>
        <taxon>Magnoliopsida</taxon>
        <taxon>eudicotyledons</taxon>
        <taxon>Gunneridae</taxon>
        <taxon>Pentapetalae</taxon>
        <taxon>rosids</taxon>
        <taxon>malvids</taxon>
        <taxon>Myrtales</taxon>
        <taxon>Lythraceae</taxon>
        <taxon>Punica</taxon>
    </lineage>
</organism>
<evidence type="ECO:0000313" key="8">
    <source>
        <dbReference type="Proteomes" id="UP000197138"/>
    </source>
</evidence>
<sequence>MHDGPPLDGEDQDKPPSPKQDQHKEEGTVEFVEKDENTAELRKGSPRESFTDCVAPGGVTDVAGEGVSVQEFCKALARMRIFPAFAKKLNGSIPQKVKIVSPAARRSWQAKLEEDGIMFSLRRVGSQNNKPLSPRRDRHEEELTVECVERDGVLRPCLKIFLKKSHLLNICLNIPTKFLRHHVEACKDTVWLQVADQSWSVRLCWYKNPPGKPSEGWLAFIKGQQTLTRGCLHL</sequence>
<feature type="compositionally biased region" description="Basic and acidic residues" evidence="6">
    <location>
        <begin position="12"/>
        <end position="48"/>
    </location>
</feature>
<evidence type="ECO:0008006" key="9">
    <source>
        <dbReference type="Google" id="ProtNLM"/>
    </source>
</evidence>
<dbReference type="Proteomes" id="UP000197138">
    <property type="component" value="Unassembled WGS sequence"/>
</dbReference>
<proteinExistence type="predicted"/>
<keyword evidence="2" id="KW-0805">Transcription regulation</keyword>
<gene>
    <name evidence="7" type="ORF">CDL15_Pgr013523</name>
</gene>
<keyword evidence="5" id="KW-0539">Nucleus</keyword>
<dbReference type="SUPFAM" id="SSF101936">
    <property type="entry name" value="DNA-binding pseudobarrel domain"/>
    <property type="match status" value="1"/>
</dbReference>
<reference evidence="8" key="1">
    <citation type="journal article" date="2017" name="Plant J.">
        <title>The pomegranate (Punica granatum L.) genome and the genomics of punicalagin biosynthesis.</title>
        <authorList>
            <person name="Qin G."/>
            <person name="Xu C."/>
            <person name="Ming R."/>
            <person name="Tang H."/>
            <person name="Guyot R."/>
            <person name="Kramer E.M."/>
            <person name="Hu Y."/>
            <person name="Yi X."/>
            <person name="Qi Y."/>
            <person name="Xu X."/>
            <person name="Gao Z."/>
            <person name="Pan H."/>
            <person name="Jian J."/>
            <person name="Tian Y."/>
            <person name="Yue Z."/>
            <person name="Xu Y."/>
        </authorList>
    </citation>
    <scope>NUCLEOTIDE SEQUENCE [LARGE SCALE GENOMIC DNA]</scope>
    <source>
        <strain evidence="8">cv. Dabenzi</strain>
    </source>
</reference>
<evidence type="ECO:0000256" key="3">
    <source>
        <dbReference type="ARBA" id="ARBA00023125"/>
    </source>
</evidence>
<comment type="caution">
    <text evidence="7">The sequence shown here is derived from an EMBL/GenBank/DDBJ whole genome shotgun (WGS) entry which is preliminary data.</text>
</comment>
<keyword evidence="4" id="KW-0804">Transcription</keyword>
<comment type="subcellular location">
    <subcellularLocation>
        <location evidence="1">Nucleus</location>
    </subcellularLocation>
</comment>
<feature type="region of interest" description="Disordered" evidence="6">
    <location>
        <begin position="1"/>
        <end position="48"/>
    </location>
</feature>